<dbReference type="EMBL" id="BSEC01000001">
    <property type="protein sequence ID" value="GLI93665.1"/>
    <property type="molecule type" value="Genomic_DNA"/>
</dbReference>
<name>A0A9W6LSG5_9HYPH</name>
<dbReference type="AlphaFoldDB" id="A0A9W6LSG5"/>
<evidence type="ECO:0000313" key="2">
    <source>
        <dbReference type="Proteomes" id="UP001144323"/>
    </source>
</evidence>
<protein>
    <recommendedName>
        <fullName evidence="3">Phospholipase</fullName>
    </recommendedName>
</protein>
<gene>
    <name evidence="1" type="ORF">LMG27198_26570</name>
</gene>
<dbReference type="Gene3D" id="3.30.870.10">
    <property type="entry name" value="Endonuclease Chain A"/>
    <property type="match status" value="1"/>
</dbReference>
<evidence type="ECO:0008006" key="3">
    <source>
        <dbReference type="Google" id="ProtNLM"/>
    </source>
</evidence>
<organism evidence="1 2">
    <name type="scientific">Methylocystis echinoides</name>
    <dbReference type="NCBI Taxonomy" id="29468"/>
    <lineage>
        <taxon>Bacteria</taxon>
        <taxon>Pseudomonadati</taxon>
        <taxon>Pseudomonadota</taxon>
        <taxon>Alphaproteobacteria</taxon>
        <taxon>Hyphomicrobiales</taxon>
        <taxon>Methylocystaceae</taxon>
        <taxon>Methylocystis</taxon>
    </lineage>
</organism>
<comment type="caution">
    <text evidence="1">The sequence shown here is derived from an EMBL/GenBank/DDBJ whole genome shotgun (WGS) entry which is preliminary data.</text>
</comment>
<dbReference type="Proteomes" id="UP001144323">
    <property type="component" value="Unassembled WGS sequence"/>
</dbReference>
<accession>A0A9W6LSG5</accession>
<keyword evidence="2" id="KW-1185">Reference proteome</keyword>
<dbReference type="SUPFAM" id="SSF56024">
    <property type="entry name" value="Phospholipase D/nuclease"/>
    <property type="match status" value="1"/>
</dbReference>
<proteinExistence type="predicted"/>
<evidence type="ECO:0000313" key="1">
    <source>
        <dbReference type="EMBL" id="GLI93665.1"/>
    </source>
</evidence>
<reference evidence="1" key="1">
    <citation type="journal article" date="2023" name="Int. J. Syst. Evol. Microbiol.">
        <title>Methylocystis iwaonis sp. nov., a type II methane-oxidizing bacterium from surface soil of a rice paddy field in Japan, and emended description of the genus Methylocystis (ex Whittenbury et al. 1970) Bowman et al. 1993.</title>
        <authorList>
            <person name="Kaise H."/>
            <person name="Sawadogo J.B."/>
            <person name="Alam M.S."/>
            <person name="Ueno C."/>
            <person name="Dianou D."/>
            <person name="Shinjo R."/>
            <person name="Asakawa S."/>
        </authorList>
    </citation>
    <scope>NUCLEOTIDE SEQUENCE</scope>
    <source>
        <strain evidence="1">LMG27198</strain>
    </source>
</reference>
<sequence length="470" mass="54823">MIQQSRKDIRRGGGEDMKTSRLILNAINGRYLREITDNAAKDCQYVEAAVAYATQEQLFEWCWNHHIRLRFWGRFDEGVPVAPHILKRFLDRRSPNFVCKLLPHLHAKVIWWHGIGAYIGSANLTDRAWYSNVEAGFYFDESDMLAFGIDEQLRSFFEEVDTHASPLTEELYSTIRDRQRELDFLHERDRDNQKRFLQTPCVKQWAGLLHVSPRSATEKQKQAFLSEWFSTLQILRDIGTRVSDEEFRPDWIPSDVPPGAQADQFLHAHYYNRVIGLDRRSYYEEMFEENKGNPENALRNAMVWWRSLPSPPSNEDQMLFEWAPFLRRELARERILGLSERDFEAVCQRVWAIQDHARRMPNVTLNLPQDQKHTVAVKTKALSHYLFEKKAPNGSNVLEVLYHVLYGGTHGSLPDRIWDTTLAGQWRIEHLGMSAIGELVGWALPDDFPPRNNRTSKSLRSLGFPVDARD</sequence>
<dbReference type="CDD" id="cd09117">
    <property type="entry name" value="PLDc_Bfil_DEXD_like"/>
    <property type="match status" value="1"/>
</dbReference>